<evidence type="ECO:0000313" key="2">
    <source>
        <dbReference type="EMBL" id="KAF6125259.1"/>
    </source>
</evidence>
<keyword evidence="1" id="KW-0812">Transmembrane</keyword>
<keyword evidence="1" id="KW-1133">Transmembrane helix</keyword>
<sequence>MVYRNAFDFWILTLYPTVLPNSFIRFNSFLTESIGFSMYTIMSSANNDSFVSSFPIWMPFISFSCLITVAKTSSTTLNKSGESGQPCLVPDLSGKGFNICPLSMMLAVGLSYMAFIMLRDAPSIPTF</sequence>
<reference evidence="2 3" key="1">
    <citation type="journal article" date="2020" name="Nature">
        <title>Six reference-quality genomes reveal evolution of bat adaptations.</title>
        <authorList>
            <person name="Jebb D."/>
            <person name="Huang Z."/>
            <person name="Pippel M."/>
            <person name="Hughes G.M."/>
            <person name="Lavrichenko K."/>
            <person name="Devanna P."/>
            <person name="Winkler S."/>
            <person name="Jermiin L.S."/>
            <person name="Skirmuntt E.C."/>
            <person name="Katzourakis A."/>
            <person name="Burkitt-Gray L."/>
            <person name="Ray D.A."/>
            <person name="Sullivan K.A.M."/>
            <person name="Roscito J.G."/>
            <person name="Kirilenko B.M."/>
            <person name="Davalos L.M."/>
            <person name="Corthals A.P."/>
            <person name="Power M.L."/>
            <person name="Jones G."/>
            <person name="Ransome R.D."/>
            <person name="Dechmann D.K.N."/>
            <person name="Locatelli A.G."/>
            <person name="Puechmaille S.J."/>
            <person name="Fedrigo O."/>
            <person name="Jarvis E.D."/>
            <person name="Hiller M."/>
            <person name="Vernes S.C."/>
            <person name="Myers E.W."/>
            <person name="Teeling E.C."/>
        </authorList>
    </citation>
    <scope>NUCLEOTIDE SEQUENCE [LARGE SCALE GENOMIC DNA]</scope>
    <source>
        <strain evidence="2">Bat1K_MPI-CBG_1</strain>
    </source>
</reference>
<gene>
    <name evidence="2" type="ORF">HJG60_009778</name>
</gene>
<evidence type="ECO:0000256" key="1">
    <source>
        <dbReference type="SAM" id="Phobius"/>
    </source>
</evidence>
<dbReference type="AlphaFoldDB" id="A0A834B6Q5"/>
<dbReference type="EMBL" id="JABVXQ010000002">
    <property type="protein sequence ID" value="KAF6125259.1"/>
    <property type="molecule type" value="Genomic_DNA"/>
</dbReference>
<keyword evidence="1" id="KW-0472">Membrane</keyword>
<feature type="transmembrane region" description="Helical" evidence="1">
    <location>
        <begin position="50"/>
        <end position="70"/>
    </location>
</feature>
<protein>
    <submittedName>
        <fullName evidence="2">Uncharacterized protein</fullName>
    </submittedName>
</protein>
<feature type="transmembrane region" description="Helical" evidence="1">
    <location>
        <begin position="99"/>
        <end position="118"/>
    </location>
</feature>
<dbReference type="Proteomes" id="UP000664940">
    <property type="component" value="Unassembled WGS sequence"/>
</dbReference>
<proteinExistence type="predicted"/>
<evidence type="ECO:0000313" key="3">
    <source>
        <dbReference type="Proteomes" id="UP000664940"/>
    </source>
</evidence>
<name>A0A834B6Q5_9CHIR</name>
<organism evidence="2 3">
    <name type="scientific">Phyllostomus discolor</name>
    <name type="common">pale spear-nosed bat</name>
    <dbReference type="NCBI Taxonomy" id="89673"/>
    <lineage>
        <taxon>Eukaryota</taxon>
        <taxon>Metazoa</taxon>
        <taxon>Chordata</taxon>
        <taxon>Craniata</taxon>
        <taxon>Vertebrata</taxon>
        <taxon>Euteleostomi</taxon>
        <taxon>Mammalia</taxon>
        <taxon>Eutheria</taxon>
        <taxon>Laurasiatheria</taxon>
        <taxon>Chiroptera</taxon>
        <taxon>Yangochiroptera</taxon>
        <taxon>Phyllostomidae</taxon>
        <taxon>Phyllostominae</taxon>
        <taxon>Phyllostomus</taxon>
    </lineage>
</organism>
<accession>A0A834B6Q5</accession>
<feature type="transmembrane region" description="Helical" evidence="1">
    <location>
        <begin position="7"/>
        <end position="30"/>
    </location>
</feature>
<comment type="caution">
    <text evidence="2">The sequence shown here is derived from an EMBL/GenBank/DDBJ whole genome shotgun (WGS) entry which is preliminary data.</text>
</comment>